<reference evidence="3" key="1">
    <citation type="submission" date="2015-03" db="EMBL/GenBank/DDBJ databases">
        <authorList>
            <person name="Urmite Genomes"/>
        </authorList>
    </citation>
    <scope>NUCLEOTIDE SEQUENCE [LARGE SCALE GENOMIC DNA]</scope>
    <source>
        <strain evidence="3">Arc-Hr</strain>
    </source>
</reference>
<feature type="region of interest" description="Disordered" evidence="1">
    <location>
        <begin position="1"/>
        <end position="29"/>
    </location>
</feature>
<sequence>MASTPSTGPDRDRGSAPDRGPASASTSASGLRDRFEAAFWERHANPWSAGTRILVYPVLMYAVYRRDRRLFLAALAFTAVNPVLFPRPARTDNYLSRIVLAEREWLDAERGTMGLDYPNVLNVLNVPVTLYAFASAIRRRPVGTLLGTLGVMVLKLWWVDAVVRETGVTGRGPDSDSAE</sequence>
<dbReference type="Proteomes" id="UP000198902">
    <property type="component" value="Unassembled WGS sequence"/>
</dbReference>
<keyword evidence="3" id="KW-1185">Reference proteome</keyword>
<dbReference type="RefSeq" id="WP_089778169.1">
    <property type="nucleotide sequence ID" value="NZ_CABLRR010000002.1"/>
</dbReference>
<dbReference type="OrthoDB" id="333419at2157"/>
<name>A0A0D6JQR2_9EURY</name>
<dbReference type="AlphaFoldDB" id="A0A0D6JQR2"/>
<dbReference type="EMBL" id="CSTE01000002">
    <property type="protein sequence ID" value="CQR50199.1"/>
    <property type="molecule type" value="Genomic_DNA"/>
</dbReference>
<evidence type="ECO:0000313" key="2">
    <source>
        <dbReference type="EMBL" id="CQR50199.1"/>
    </source>
</evidence>
<gene>
    <name evidence="2" type="ORF">BN996_01676</name>
</gene>
<organism evidence="2 3">
    <name type="scientific">Haloferax massiliensis</name>
    <dbReference type="NCBI Taxonomy" id="1476858"/>
    <lineage>
        <taxon>Archaea</taxon>
        <taxon>Methanobacteriati</taxon>
        <taxon>Methanobacteriota</taxon>
        <taxon>Stenosarchaea group</taxon>
        <taxon>Halobacteria</taxon>
        <taxon>Halobacteriales</taxon>
        <taxon>Haloferacaceae</taxon>
        <taxon>Haloferax</taxon>
    </lineage>
</organism>
<proteinExistence type="predicted"/>
<accession>A0A0D6JQR2</accession>
<evidence type="ECO:0000256" key="1">
    <source>
        <dbReference type="SAM" id="MobiDB-lite"/>
    </source>
</evidence>
<protein>
    <submittedName>
        <fullName evidence="2">Uncharacterized protein</fullName>
    </submittedName>
</protein>
<evidence type="ECO:0000313" key="3">
    <source>
        <dbReference type="Proteomes" id="UP000198902"/>
    </source>
</evidence>
<dbReference type="Pfam" id="PF20358">
    <property type="entry name" value="DUF6653"/>
    <property type="match status" value="1"/>
</dbReference>
<dbReference type="InterPro" id="IPR046595">
    <property type="entry name" value="DUF6653"/>
</dbReference>